<evidence type="ECO:0000313" key="2">
    <source>
        <dbReference type="Proteomes" id="UP000241434"/>
    </source>
</evidence>
<comment type="caution">
    <text evidence="1">The sequence shown here is derived from an EMBL/GenBank/DDBJ whole genome shotgun (WGS) entry which is preliminary data.</text>
</comment>
<evidence type="ECO:0000313" key="1">
    <source>
        <dbReference type="EMBL" id="PSJ31573.1"/>
    </source>
</evidence>
<dbReference type="InterPro" id="IPR045507">
    <property type="entry name" value="DUF6483"/>
</dbReference>
<name>A0A2P7Q0S2_9FIRM</name>
<dbReference type="AlphaFoldDB" id="A0A2P7Q0S2"/>
<gene>
    <name evidence="1" type="ORF">UF10_02750</name>
</gene>
<reference evidence="1" key="1">
    <citation type="thesis" date="2015" institute="Rutgers" country="The State University of New Jersey, 14 College Farm Rd., New Brunswick, NJ, USA">
        <title>Ammonia toxicity in bacteria and its implications for treatment of and resource recovery from highly nitrogenous organic wastes.</title>
        <authorList>
            <person name="Luther A.K."/>
        </authorList>
    </citation>
    <scope>NUCLEOTIDE SEQUENCE</scope>
    <source>
        <strain evidence="1">RT-10B</strain>
    </source>
</reference>
<protein>
    <submittedName>
        <fullName evidence="1">Uncharacterized protein</fullName>
    </submittedName>
</protein>
<organism evidence="1 2">
    <name type="scientific">Peptostreptococcus russellii</name>
    <dbReference type="NCBI Taxonomy" id="215200"/>
    <lineage>
        <taxon>Bacteria</taxon>
        <taxon>Bacillati</taxon>
        <taxon>Bacillota</taxon>
        <taxon>Clostridia</taxon>
        <taxon>Peptostreptococcales</taxon>
        <taxon>Peptostreptococcaceae</taxon>
        <taxon>Peptostreptococcus</taxon>
    </lineage>
</organism>
<dbReference type="EMBL" id="JYGE01000003">
    <property type="protein sequence ID" value="PSJ31573.1"/>
    <property type="molecule type" value="Genomic_DNA"/>
</dbReference>
<dbReference type="RefSeq" id="WP_106776305.1">
    <property type="nucleotide sequence ID" value="NZ_JBGGGQ010000001.1"/>
</dbReference>
<keyword evidence="2" id="KW-1185">Reference proteome</keyword>
<accession>A0A2P7Q0S2</accession>
<dbReference type="OrthoDB" id="1752428at2"/>
<proteinExistence type="predicted"/>
<sequence>MGLVDRLKNENRELVFKELLGKKYSDLDDFDIVYSPNEEFILIDIKRLVLESKINEAEDVLFASLEKSRSINMLFIAGEFYTMLMDLSDDELNRNNFSRSEIKDGMNDVKSMFSKS</sequence>
<dbReference type="Proteomes" id="UP000241434">
    <property type="component" value="Unassembled WGS sequence"/>
</dbReference>
<dbReference type="Pfam" id="PF20092">
    <property type="entry name" value="DUF6483"/>
    <property type="match status" value="1"/>
</dbReference>